<gene>
    <name evidence="1" type="ORF">HYC85_010651</name>
</gene>
<name>A0A7J7HJV3_CAMSI</name>
<accession>A0A7J7HJV3</accession>
<dbReference type="AlphaFoldDB" id="A0A7J7HJV3"/>
<dbReference type="Proteomes" id="UP000593564">
    <property type="component" value="Unassembled WGS sequence"/>
</dbReference>
<organism evidence="1 2">
    <name type="scientific">Camellia sinensis</name>
    <name type="common">Tea plant</name>
    <name type="synonym">Thea sinensis</name>
    <dbReference type="NCBI Taxonomy" id="4442"/>
    <lineage>
        <taxon>Eukaryota</taxon>
        <taxon>Viridiplantae</taxon>
        <taxon>Streptophyta</taxon>
        <taxon>Embryophyta</taxon>
        <taxon>Tracheophyta</taxon>
        <taxon>Spermatophyta</taxon>
        <taxon>Magnoliopsida</taxon>
        <taxon>eudicotyledons</taxon>
        <taxon>Gunneridae</taxon>
        <taxon>Pentapetalae</taxon>
        <taxon>asterids</taxon>
        <taxon>Ericales</taxon>
        <taxon>Theaceae</taxon>
        <taxon>Camellia</taxon>
    </lineage>
</organism>
<protein>
    <submittedName>
        <fullName evidence="1">Uncharacterized protein</fullName>
    </submittedName>
</protein>
<dbReference type="EMBL" id="JACBKZ010000004">
    <property type="protein sequence ID" value="KAF5952707.1"/>
    <property type="molecule type" value="Genomic_DNA"/>
</dbReference>
<sequence length="122" mass="13496">MSMPRRKMKNLCSAKWTCCVGLKPCINAINMETMVAFWKLPERVTGGEVVEAHCTVRGVIVERIGFECGDRKVVVVTASATKMVVNGVEGEEEDGSEYFVVVCFGDNGIGKFGYELLKLIFH</sequence>
<evidence type="ECO:0000313" key="2">
    <source>
        <dbReference type="Proteomes" id="UP000593564"/>
    </source>
</evidence>
<keyword evidence="2" id="KW-1185">Reference proteome</keyword>
<reference evidence="1 2" key="2">
    <citation type="submission" date="2020-07" db="EMBL/GenBank/DDBJ databases">
        <title>Genome assembly of wild tea tree DASZ reveals pedigree and selection history of tea varieties.</title>
        <authorList>
            <person name="Zhang W."/>
        </authorList>
    </citation>
    <scope>NUCLEOTIDE SEQUENCE [LARGE SCALE GENOMIC DNA]</scope>
    <source>
        <strain evidence="2">cv. G240</strain>
        <tissue evidence="1">Leaf</tissue>
    </source>
</reference>
<reference evidence="2" key="1">
    <citation type="journal article" date="2020" name="Nat. Commun.">
        <title>Genome assembly of wild tea tree DASZ reveals pedigree and selection history of tea varieties.</title>
        <authorList>
            <person name="Zhang W."/>
            <person name="Zhang Y."/>
            <person name="Qiu H."/>
            <person name="Guo Y."/>
            <person name="Wan H."/>
            <person name="Zhang X."/>
            <person name="Scossa F."/>
            <person name="Alseekh S."/>
            <person name="Zhang Q."/>
            <person name="Wang P."/>
            <person name="Xu L."/>
            <person name="Schmidt M.H."/>
            <person name="Jia X."/>
            <person name="Li D."/>
            <person name="Zhu A."/>
            <person name="Guo F."/>
            <person name="Chen W."/>
            <person name="Ni D."/>
            <person name="Usadel B."/>
            <person name="Fernie A.R."/>
            <person name="Wen W."/>
        </authorList>
    </citation>
    <scope>NUCLEOTIDE SEQUENCE [LARGE SCALE GENOMIC DNA]</scope>
    <source>
        <strain evidence="2">cv. G240</strain>
    </source>
</reference>
<evidence type="ECO:0000313" key="1">
    <source>
        <dbReference type="EMBL" id="KAF5952707.1"/>
    </source>
</evidence>
<comment type="caution">
    <text evidence="1">The sequence shown here is derived from an EMBL/GenBank/DDBJ whole genome shotgun (WGS) entry which is preliminary data.</text>
</comment>
<proteinExistence type="predicted"/>